<feature type="domain" description="GSCFA" evidence="1">
    <location>
        <begin position="326"/>
        <end position="594"/>
    </location>
</feature>
<dbReference type="Pfam" id="PF18588">
    <property type="entry name" value="WcbI"/>
    <property type="match status" value="1"/>
</dbReference>
<evidence type="ECO:0000313" key="4">
    <source>
        <dbReference type="Proteomes" id="UP001208938"/>
    </source>
</evidence>
<dbReference type="EMBL" id="JAPDFL010000001">
    <property type="protein sequence ID" value="MCW1934143.1"/>
    <property type="molecule type" value="Genomic_DNA"/>
</dbReference>
<dbReference type="RefSeq" id="WP_264506966.1">
    <property type="nucleotide sequence ID" value="NZ_JAPDFL010000001.1"/>
</dbReference>
<dbReference type="Gene3D" id="3.40.50.12080">
    <property type="match status" value="1"/>
</dbReference>
<protein>
    <submittedName>
        <fullName evidence="3">GSCFA domain-containing protein</fullName>
    </submittedName>
</protein>
<dbReference type="InterPro" id="IPR014982">
    <property type="entry name" value="GSCFA"/>
</dbReference>
<evidence type="ECO:0000259" key="1">
    <source>
        <dbReference type="Pfam" id="PF08885"/>
    </source>
</evidence>
<evidence type="ECO:0000313" key="3">
    <source>
        <dbReference type="EMBL" id="MCW1934143.1"/>
    </source>
</evidence>
<organism evidence="3 4">
    <name type="scientific">Pararhodobacter zhoushanensis</name>
    <dbReference type="NCBI Taxonomy" id="2479545"/>
    <lineage>
        <taxon>Bacteria</taxon>
        <taxon>Pseudomonadati</taxon>
        <taxon>Pseudomonadota</taxon>
        <taxon>Alphaproteobacteria</taxon>
        <taxon>Rhodobacterales</taxon>
        <taxon>Paracoccaceae</taxon>
        <taxon>Pararhodobacter</taxon>
    </lineage>
</organism>
<evidence type="ECO:0000259" key="2">
    <source>
        <dbReference type="Pfam" id="PF18588"/>
    </source>
</evidence>
<reference evidence="3 4" key="1">
    <citation type="submission" date="2022-10" db="EMBL/GenBank/DDBJ databases">
        <title>Pararhodobacter sp. nov., isolated from marine algae.</title>
        <authorList>
            <person name="Choi B.J."/>
            <person name="Kim J.M."/>
            <person name="Lee J.K."/>
            <person name="Choi D.G."/>
            <person name="Jeon C.O."/>
        </authorList>
    </citation>
    <scope>NUCLEOTIDE SEQUENCE [LARGE SCALE GENOMIC DNA]</scope>
    <source>
        <strain evidence="3 4">ZQ420</strain>
    </source>
</reference>
<dbReference type="InterPro" id="IPR041307">
    <property type="entry name" value="WcbI"/>
</dbReference>
<dbReference type="Proteomes" id="UP001208938">
    <property type="component" value="Unassembled WGS sequence"/>
</dbReference>
<proteinExistence type="predicted"/>
<name>A0ABT3H307_9RHOB</name>
<sequence>MKVLLVGNCQVISCAALLRTAGFTDVTAHRFSQINPEDLSPDRVKQYDLIVAHETFRNRPTFAAALADKPNLITIPPLFFNGFTPDDELGGVTFNSGTVIELSRIAVGAFRHNLSRDEAAALYSPKFCDLMGYPQALERAKNNIIRTLTPYIPEVEQLYAKWYAQGPFFYTGNHPKLFVVEDMFRNVLKIKAGIVLQENLSSFCPDPLQDYAASPQMNHPNVRNALTSPNHLRKLGSKLISCVDFVDFCYSRLSKLGDTVTYSEASNAQFDSALFRWKNRAPLEKARNPYRSQPTRAFWKESVARPAPHEVHPIGDTKAIIWPETRVATAGSCFAQHVARAMIADGLDYYVPEKAPSGMPEDIATERGYGLFSARFGNIYSSRQLLQLIKRAYGEFVPFDTAWPVKEGFVDPFRPNIGQVFESLEAVEAERATHMACVREMFENLDVFVFTMGLTEGWVDRRDGAAFPVAPGAVSDQIDSKHYEFVNSGYTAVSAEMTEFLVRLGRVNKNARVVLTVSPVPLIATYSDTDALTATTYSKSVLRSVAGDLAQNFPNVFYFPSYEIITGSFNRGAYYEADLRSIRPEGVAHVMEVFRAVLVGRTEQIRTEEHLPQFGVDAEYQRQLDVVCDEEMLLR</sequence>
<keyword evidence="4" id="KW-1185">Reference proteome</keyword>
<comment type="caution">
    <text evidence="3">The sequence shown here is derived from an EMBL/GenBank/DDBJ whole genome shotgun (WGS) entry which is preliminary data.</text>
</comment>
<accession>A0ABT3H307</accession>
<gene>
    <name evidence="3" type="ORF">OKW52_18255</name>
</gene>
<dbReference type="Pfam" id="PF08885">
    <property type="entry name" value="GSCFA"/>
    <property type="match status" value="1"/>
</dbReference>
<feature type="domain" description="Polysaccharide biosynthesis enzyme WcbI" evidence="2">
    <location>
        <begin position="3"/>
        <end position="189"/>
    </location>
</feature>